<dbReference type="STRING" id="683125.SAMN05660206_10142"/>
<gene>
    <name evidence="2" type="ORF">SAMN05660206_10142</name>
</gene>
<proteinExistence type="predicted"/>
<evidence type="ECO:0000256" key="1">
    <source>
        <dbReference type="SAM" id="Phobius"/>
    </source>
</evidence>
<dbReference type="EMBL" id="FOZZ01000001">
    <property type="protein sequence ID" value="SFS30621.1"/>
    <property type="molecule type" value="Genomic_DNA"/>
</dbReference>
<name>A0A1I6NRX4_9SPHI</name>
<keyword evidence="1" id="KW-1133">Transmembrane helix</keyword>
<reference evidence="2 3" key="1">
    <citation type="submission" date="2016-10" db="EMBL/GenBank/DDBJ databases">
        <authorList>
            <person name="de Groot N.N."/>
        </authorList>
    </citation>
    <scope>NUCLEOTIDE SEQUENCE [LARGE SCALE GENOMIC DNA]</scope>
    <source>
        <strain evidence="2 3">DSM 22789</strain>
    </source>
</reference>
<keyword evidence="1" id="KW-0472">Membrane</keyword>
<evidence type="ECO:0000313" key="3">
    <source>
        <dbReference type="Proteomes" id="UP000198785"/>
    </source>
</evidence>
<keyword evidence="3" id="KW-1185">Reference proteome</keyword>
<keyword evidence="1" id="KW-0812">Transmembrane</keyword>
<dbReference type="AlphaFoldDB" id="A0A1I6NRX4"/>
<dbReference type="GO" id="GO:0005886">
    <property type="term" value="C:plasma membrane"/>
    <property type="evidence" value="ECO:0007669"/>
    <property type="project" value="TreeGrafter"/>
</dbReference>
<feature type="transmembrane region" description="Helical" evidence="1">
    <location>
        <begin position="73"/>
        <end position="90"/>
    </location>
</feature>
<dbReference type="RefSeq" id="WP_317614810.1">
    <property type="nucleotide sequence ID" value="NZ_FOZZ01000001.1"/>
</dbReference>
<dbReference type="Proteomes" id="UP000198785">
    <property type="component" value="Unassembled WGS sequence"/>
</dbReference>
<dbReference type="PANTHER" id="PTHR34980">
    <property type="entry name" value="INNER MEMBRANE PROTEIN-RELATED-RELATED"/>
    <property type="match status" value="1"/>
</dbReference>
<accession>A0A1I6NRX4</accession>
<sequence>MLLSYEEMYVIHIHFRNTEQIEIGKVKLIIKIGMFNRPFSFRGRIRRSEYGFSLMIYWLIYIVIVGIAESSKAFDFIAVAFIPLIWFLLAQGAKRCHDLGHSGWWQIIPFYIFWMLFEDGKNGTNHYGEIPKTIQKSQQNRVVPPSSEDNNLYPPPIPTINKTEVETSIQDEYIGSTSLTAQNVNYSSIQDIMRRLRTIERVHKLNYEYIGTTGNIIIDHKGSSQKLLEDLDTIMPNIQVLEVINGSITVNLK</sequence>
<organism evidence="2 3">
    <name type="scientific">Sphingobacterium wenxiniae</name>
    <dbReference type="NCBI Taxonomy" id="683125"/>
    <lineage>
        <taxon>Bacteria</taxon>
        <taxon>Pseudomonadati</taxon>
        <taxon>Bacteroidota</taxon>
        <taxon>Sphingobacteriia</taxon>
        <taxon>Sphingobacteriales</taxon>
        <taxon>Sphingobacteriaceae</taxon>
        <taxon>Sphingobacterium</taxon>
    </lineage>
</organism>
<feature type="transmembrane region" description="Helical" evidence="1">
    <location>
        <begin position="50"/>
        <end position="67"/>
    </location>
</feature>
<dbReference type="InterPro" id="IPR008523">
    <property type="entry name" value="DUF805"/>
</dbReference>
<protein>
    <submittedName>
        <fullName evidence="2">Uncharacterized membrane protein YhaH, DUF805 family</fullName>
    </submittedName>
</protein>
<dbReference type="Pfam" id="PF05656">
    <property type="entry name" value="DUF805"/>
    <property type="match status" value="1"/>
</dbReference>
<dbReference type="PANTHER" id="PTHR34980:SF3">
    <property type="entry name" value="BLR8105 PROTEIN"/>
    <property type="match status" value="1"/>
</dbReference>
<evidence type="ECO:0000313" key="2">
    <source>
        <dbReference type="EMBL" id="SFS30621.1"/>
    </source>
</evidence>